<evidence type="ECO:0008006" key="3">
    <source>
        <dbReference type="Google" id="ProtNLM"/>
    </source>
</evidence>
<dbReference type="RefSeq" id="WP_057507361.1">
    <property type="nucleotide sequence ID" value="NZ_JANUEG010000010.1"/>
</dbReference>
<dbReference type="AlphaFoldDB" id="A0A0R0DCU2"/>
<dbReference type="Proteomes" id="UP000051386">
    <property type="component" value="Unassembled WGS sequence"/>
</dbReference>
<comment type="caution">
    <text evidence="1">The sequence shown here is derived from an EMBL/GenBank/DDBJ whole genome shotgun (WGS) entry which is preliminary data.</text>
</comment>
<accession>A0A0R0DCU2</accession>
<keyword evidence="2" id="KW-1185">Reference proteome</keyword>
<reference evidence="1 2" key="1">
    <citation type="submission" date="2015-05" db="EMBL/GenBank/DDBJ databases">
        <title>Genome sequencing and analysis of members of genus Stenotrophomonas.</title>
        <authorList>
            <person name="Patil P.P."/>
            <person name="Midha S."/>
            <person name="Patil P.B."/>
        </authorList>
    </citation>
    <scope>NUCLEOTIDE SEQUENCE [LARGE SCALE GENOMIC DNA]</scope>
    <source>
        <strain evidence="1 2">DSM 21508</strain>
    </source>
</reference>
<evidence type="ECO:0000313" key="2">
    <source>
        <dbReference type="Proteomes" id="UP000051386"/>
    </source>
</evidence>
<gene>
    <name evidence="1" type="ORF">ABB28_03865</name>
</gene>
<dbReference type="PATRIC" id="fig|517011.3.peg.145"/>
<organism evidence="1 2">
    <name type="scientific">Stenotrophomonas chelatiphaga</name>
    <dbReference type="NCBI Taxonomy" id="517011"/>
    <lineage>
        <taxon>Bacteria</taxon>
        <taxon>Pseudomonadati</taxon>
        <taxon>Pseudomonadota</taxon>
        <taxon>Gammaproteobacteria</taxon>
        <taxon>Lysobacterales</taxon>
        <taxon>Lysobacteraceae</taxon>
        <taxon>Stenotrophomonas</taxon>
    </lineage>
</organism>
<dbReference type="PROSITE" id="PS51257">
    <property type="entry name" value="PROKAR_LIPOPROTEIN"/>
    <property type="match status" value="1"/>
</dbReference>
<dbReference type="EMBL" id="LDJK01000011">
    <property type="protein sequence ID" value="KRG76087.1"/>
    <property type="molecule type" value="Genomic_DNA"/>
</dbReference>
<protein>
    <recommendedName>
        <fullName evidence="3">Lipoprotein</fullName>
    </recommendedName>
</protein>
<evidence type="ECO:0000313" key="1">
    <source>
        <dbReference type="EMBL" id="KRG76087.1"/>
    </source>
</evidence>
<proteinExistence type="predicted"/>
<sequence>MRYLTTVLSCLLSLFGCQDKVTSTSITRISEQGIDQLFSRTSVHAESASFECVRSASGRCYYQVFKETCDGQHHCERGLLQAFDIRAGHTQKRAGLPTGFKTCVSNSTTAPCQ</sequence>
<name>A0A0R0DCU2_9GAMM</name>